<dbReference type="Gene3D" id="1.10.260.40">
    <property type="entry name" value="lambda repressor-like DNA-binding domains"/>
    <property type="match status" value="1"/>
</dbReference>
<evidence type="ECO:0000259" key="5">
    <source>
        <dbReference type="PROSITE" id="PS50932"/>
    </source>
</evidence>
<keyword evidence="7" id="KW-1185">Reference proteome</keyword>
<sequence>MVTINDVAKLAGVSRSTASRAFTPNSSIKQITKEKVFAAAKQLNYSPNFSARSLVTQKKYVIGVFMSRIHADMSTYFSNIISSANAGLPSNYLLSVAGIDQLEDFDQSVRNRFDGVIVVSQSKNDDTFIDKLKEARIPTVVVLRRVDLPEIDNIYANDRVAMHNLVQYIYRQGHRRLGIINGSAEFITSEVRYIGIKEQAEKLKMSIIPFATKQGQFSLTTGEVMMNEILNLPRSDWPTCVICASDDIALGALKACHQHDLSVPRDISITGFDNIPYSMVSTPSLTTIENPLSLMIENGMKFLLQRISNSATERQTLVIEPSLIIRSSVSPQ</sequence>
<dbReference type="SUPFAM" id="SSF53822">
    <property type="entry name" value="Periplasmic binding protein-like I"/>
    <property type="match status" value="1"/>
</dbReference>
<accession>A0ABQ2C3I1</accession>
<organism evidence="6 7">
    <name type="scientific">Limosilactobacillus caviae</name>
    <dbReference type="NCBI Taxonomy" id="1769424"/>
    <lineage>
        <taxon>Bacteria</taxon>
        <taxon>Bacillati</taxon>
        <taxon>Bacillota</taxon>
        <taxon>Bacilli</taxon>
        <taxon>Lactobacillales</taxon>
        <taxon>Lactobacillaceae</taxon>
        <taxon>Limosilactobacillus</taxon>
    </lineage>
</organism>
<dbReference type="CDD" id="cd06267">
    <property type="entry name" value="PBP1_LacI_sugar_binding-like"/>
    <property type="match status" value="1"/>
</dbReference>
<evidence type="ECO:0000256" key="1">
    <source>
        <dbReference type="ARBA" id="ARBA00022491"/>
    </source>
</evidence>
<dbReference type="PANTHER" id="PTHR30146">
    <property type="entry name" value="LACI-RELATED TRANSCRIPTIONAL REPRESSOR"/>
    <property type="match status" value="1"/>
</dbReference>
<protein>
    <submittedName>
        <fullName evidence="6">LacI family transcriptional regulator</fullName>
    </submittedName>
</protein>
<keyword evidence="4" id="KW-0804">Transcription</keyword>
<dbReference type="Gene3D" id="3.40.50.2300">
    <property type="match status" value="2"/>
</dbReference>
<dbReference type="SMART" id="SM00354">
    <property type="entry name" value="HTH_LACI"/>
    <property type="match status" value="1"/>
</dbReference>
<gene>
    <name evidence="6" type="ORF">GCM10011459_03150</name>
</gene>
<dbReference type="InterPro" id="IPR028082">
    <property type="entry name" value="Peripla_BP_I"/>
</dbReference>
<dbReference type="CDD" id="cd01392">
    <property type="entry name" value="HTH_LacI"/>
    <property type="match status" value="1"/>
</dbReference>
<evidence type="ECO:0000256" key="3">
    <source>
        <dbReference type="ARBA" id="ARBA00023125"/>
    </source>
</evidence>
<dbReference type="EMBL" id="BMDS01000001">
    <property type="protein sequence ID" value="GGI62481.1"/>
    <property type="molecule type" value="Genomic_DNA"/>
</dbReference>
<evidence type="ECO:0000313" key="6">
    <source>
        <dbReference type="EMBL" id="GGI62481.1"/>
    </source>
</evidence>
<keyword evidence="3" id="KW-0238">DNA-binding</keyword>
<dbReference type="Pfam" id="PF13377">
    <property type="entry name" value="Peripla_BP_3"/>
    <property type="match status" value="1"/>
</dbReference>
<evidence type="ECO:0000256" key="4">
    <source>
        <dbReference type="ARBA" id="ARBA00023163"/>
    </source>
</evidence>
<dbReference type="InterPro" id="IPR010982">
    <property type="entry name" value="Lambda_DNA-bd_dom_sf"/>
</dbReference>
<dbReference type="InterPro" id="IPR000843">
    <property type="entry name" value="HTH_LacI"/>
</dbReference>
<reference evidence="7" key="1">
    <citation type="journal article" date="2019" name="Int. J. Syst. Evol. Microbiol.">
        <title>The Global Catalogue of Microorganisms (GCM) 10K type strain sequencing project: providing services to taxonomists for standard genome sequencing and annotation.</title>
        <authorList>
            <consortium name="The Broad Institute Genomics Platform"/>
            <consortium name="The Broad Institute Genome Sequencing Center for Infectious Disease"/>
            <person name="Wu L."/>
            <person name="Ma J."/>
        </authorList>
    </citation>
    <scope>NUCLEOTIDE SEQUENCE [LARGE SCALE GENOMIC DNA]</scope>
    <source>
        <strain evidence="7">CCM 8609</strain>
    </source>
</reference>
<dbReference type="Pfam" id="PF00356">
    <property type="entry name" value="LacI"/>
    <property type="match status" value="1"/>
</dbReference>
<name>A0ABQ2C3I1_9LACO</name>
<feature type="domain" description="HTH lacI-type" evidence="5">
    <location>
        <begin position="2"/>
        <end position="56"/>
    </location>
</feature>
<dbReference type="Proteomes" id="UP000603295">
    <property type="component" value="Unassembled WGS sequence"/>
</dbReference>
<dbReference type="PROSITE" id="PS50932">
    <property type="entry name" value="HTH_LACI_2"/>
    <property type="match status" value="1"/>
</dbReference>
<evidence type="ECO:0000256" key="2">
    <source>
        <dbReference type="ARBA" id="ARBA00023015"/>
    </source>
</evidence>
<keyword evidence="1" id="KW-0678">Repressor</keyword>
<dbReference type="RefSeq" id="WP_153709239.1">
    <property type="nucleotide sequence ID" value="NZ_BMDS01000001.1"/>
</dbReference>
<keyword evidence="2" id="KW-0805">Transcription regulation</keyword>
<dbReference type="InterPro" id="IPR046335">
    <property type="entry name" value="LacI/GalR-like_sensor"/>
</dbReference>
<dbReference type="SUPFAM" id="SSF47413">
    <property type="entry name" value="lambda repressor-like DNA-binding domains"/>
    <property type="match status" value="1"/>
</dbReference>
<evidence type="ECO:0000313" key="7">
    <source>
        <dbReference type="Proteomes" id="UP000603295"/>
    </source>
</evidence>
<comment type="caution">
    <text evidence="6">The sequence shown here is derived from an EMBL/GenBank/DDBJ whole genome shotgun (WGS) entry which is preliminary data.</text>
</comment>
<proteinExistence type="predicted"/>
<dbReference type="PANTHER" id="PTHR30146:SF148">
    <property type="entry name" value="HTH-TYPE TRANSCRIPTIONAL REPRESSOR PURR-RELATED"/>
    <property type="match status" value="1"/>
</dbReference>